<evidence type="ECO:0000256" key="1">
    <source>
        <dbReference type="ARBA" id="ARBA00022786"/>
    </source>
</evidence>
<evidence type="ECO:0000313" key="5">
    <source>
        <dbReference type="EMBL" id="ODQ81234.1"/>
    </source>
</evidence>
<dbReference type="GO" id="GO:0043130">
    <property type="term" value="F:ubiquitin binding"/>
    <property type="evidence" value="ECO:0007669"/>
    <property type="project" value="InterPro"/>
</dbReference>
<protein>
    <recommendedName>
        <fullName evidence="7">Smr domain-containing protein</fullName>
    </recommendedName>
</protein>
<feature type="domain" description="CUE" evidence="4">
    <location>
        <begin position="7"/>
        <end position="50"/>
    </location>
</feature>
<organism evidence="5 6">
    <name type="scientific">Babjeviella inositovora NRRL Y-12698</name>
    <dbReference type="NCBI Taxonomy" id="984486"/>
    <lineage>
        <taxon>Eukaryota</taxon>
        <taxon>Fungi</taxon>
        <taxon>Dikarya</taxon>
        <taxon>Ascomycota</taxon>
        <taxon>Saccharomycotina</taxon>
        <taxon>Pichiomycetes</taxon>
        <taxon>Serinales incertae sedis</taxon>
        <taxon>Babjeviella</taxon>
    </lineage>
</organism>
<keyword evidence="1" id="KW-0833">Ubl conjugation pathway</keyword>
<feature type="region of interest" description="Disordered" evidence="2">
    <location>
        <begin position="75"/>
        <end position="94"/>
    </location>
</feature>
<dbReference type="GO" id="GO:0004519">
    <property type="term" value="F:endonuclease activity"/>
    <property type="evidence" value="ECO:0007669"/>
    <property type="project" value="TreeGrafter"/>
</dbReference>
<dbReference type="InterPro" id="IPR058864">
    <property type="entry name" value="UBA_10"/>
</dbReference>
<dbReference type="SMART" id="SM00463">
    <property type="entry name" value="SMR"/>
    <property type="match status" value="1"/>
</dbReference>
<dbReference type="PROSITE" id="PS51140">
    <property type="entry name" value="CUE"/>
    <property type="match status" value="1"/>
</dbReference>
<dbReference type="InterPro" id="IPR052772">
    <property type="entry name" value="Endo/PolyKinase_Domain-Protein"/>
</dbReference>
<dbReference type="EMBL" id="KV454428">
    <property type="protein sequence ID" value="ODQ81234.1"/>
    <property type="molecule type" value="Genomic_DNA"/>
</dbReference>
<dbReference type="InterPro" id="IPR036063">
    <property type="entry name" value="Smr_dom_sf"/>
</dbReference>
<dbReference type="Gene3D" id="1.10.8.10">
    <property type="entry name" value="DNA helicase RuvA subunit, C-terminal domain"/>
    <property type="match status" value="1"/>
</dbReference>
<dbReference type="AlphaFoldDB" id="A0A1E3QUI9"/>
<dbReference type="Gene3D" id="3.30.1370.110">
    <property type="match status" value="1"/>
</dbReference>
<dbReference type="PROSITE" id="PS50828">
    <property type="entry name" value="SMR"/>
    <property type="match status" value="1"/>
</dbReference>
<dbReference type="SUPFAM" id="SSF160443">
    <property type="entry name" value="SMR domain-like"/>
    <property type="match status" value="1"/>
</dbReference>
<dbReference type="SUPFAM" id="SSF46934">
    <property type="entry name" value="UBA-like"/>
    <property type="match status" value="1"/>
</dbReference>
<evidence type="ECO:0000313" key="6">
    <source>
        <dbReference type="Proteomes" id="UP000094336"/>
    </source>
</evidence>
<dbReference type="Pfam" id="PF26286">
    <property type="entry name" value="UBA_10"/>
    <property type="match status" value="1"/>
</dbReference>
<dbReference type="InterPro" id="IPR003892">
    <property type="entry name" value="CUE"/>
</dbReference>
<dbReference type="InterPro" id="IPR009060">
    <property type="entry name" value="UBA-like_sf"/>
</dbReference>
<dbReference type="STRING" id="984486.A0A1E3QUI9"/>
<dbReference type="CDD" id="cd14279">
    <property type="entry name" value="CUE"/>
    <property type="match status" value="1"/>
</dbReference>
<sequence length="493" mass="55140">MNSSTLKYVATARMLQEIFPTVPVDVVDEYVQECDGNEDKAINMLINYTAPSPLRLPTPEKLFVIVRKPSLGSLGTPINPKKKRNPKSAPVEIPKGEIKPVSTHQGTKKSWYQMKEEVELISSLTNFPEGTVRSIHHENAGKILNTIVELMVKRPGATVKYRVKKPETDADDPAFDVAQKTKLQIPRGGRVQYGRATKASTASIAPRHTPITKKPEPAAEPYKYDPQGEDARMLREIERSSPILSNLPSEFFLNAMEHFSGDVTKVCEICQFVIEHGRSKEELPRIGSLNLANGSTQTMPSGSTLVTPKSQVDKWRQVSAQPPIVGDTMGKTPGELLEQSKYLALRARDSSSKLIKQHYTSMAADQRGRYQSAVNAEQQERQDKTLQSFRLGHLGNRVDLHGFNIDTAIATAEGCLEHWWSSEREQQEISGRFRATKVMKAEHVDPLVIITGRGIHSKGGYSRVRKEVKRILQERGFVFEESLSSFSVQGKRK</sequence>
<feature type="domain" description="Smr" evidence="3">
    <location>
        <begin position="398"/>
        <end position="493"/>
    </location>
</feature>
<evidence type="ECO:0008006" key="7">
    <source>
        <dbReference type="Google" id="ProtNLM"/>
    </source>
</evidence>
<dbReference type="Proteomes" id="UP000094336">
    <property type="component" value="Unassembled WGS sequence"/>
</dbReference>
<dbReference type="OrthoDB" id="4080456at2759"/>
<dbReference type="RefSeq" id="XP_018986562.1">
    <property type="nucleotide sequence ID" value="XM_019130380.1"/>
</dbReference>
<dbReference type="GO" id="GO:0005634">
    <property type="term" value="C:nucleus"/>
    <property type="evidence" value="ECO:0007669"/>
    <property type="project" value="TreeGrafter"/>
</dbReference>
<evidence type="ECO:0000259" key="3">
    <source>
        <dbReference type="PROSITE" id="PS50828"/>
    </source>
</evidence>
<keyword evidence="6" id="KW-1185">Reference proteome</keyword>
<evidence type="ECO:0000256" key="2">
    <source>
        <dbReference type="SAM" id="MobiDB-lite"/>
    </source>
</evidence>
<dbReference type="PANTHER" id="PTHR46535">
    <property type="entry name" value="NEDD4-BINDING PROTEIN 2"/>
    <property type="match status" value="1"/>
</dbReference>
<name>A0A1E3QUI9_9ASCO</name>
<gene>
    <name evidence="5" type="ORF">BABINDRAFT_165929</name>
</gene>
<proteinExistence type="predicted"/>
<accession>A0A1E3QUI9</accession>
<dbReference type="InterPro" id="IPR002625">
    <property type="entry name" value="Smr_dom"/>
</dbReference>
<reference evidence="6" key="1">
    <citation type="submission" date="2016-05" db="EMBL/GenBank/DDBJ databases">
        <title>Comparative genomics of biotechnologically important yeasts.</title>
        <authorList>
            <consortium name="DOE Joint Genome Institute"/>
            <person name="Riley R."/>
            <person name="Haridas S."/>
            <person name="Wolfe K.H."/>
            <person name="Lopes M.R."/>
            <person name="Hittinger C.T."/>
            <person name="Goker M."/>
            <person name="Salamov A."/>
            <person name="Wisecaver J."/>
            <person name="Long T.M."/>
            <person name="Aerts A.L."/>
            <person name="Barry K."/>
            <person name="Choi C."/>
            <person name="Clum A."/>
            <person name="Coughlan A.Y."/>
            <person name="Deshpande S."/>
            <person name="Douglass A.P."/>
            <person name="Hanson S.J."/>
            <person name="Klenk H.-P."/>
            <person name="Labutti K."/>
            <person name="Lapidus A."/>
            <person name="Lindquist E."/>
            <person name="Lipzen A."/>
            <person name="Meier-Kolthoff J.P."/>
            <person name="Ohm R.A."/>
            <person name="Otillar R.P."/>
            <person name="Pangilinan J."/>
            <person name="Peng Y."/>
            <person name="Rokas A."/>
            <person name="Rosa C.A."/>
            <person name="Scheuner C."/>
            <person name="Sibirny A.A."/>
            <person name="Slot J.C."/>
            <person name="Stielow J.B."/>
            <person name="Sun H."/>
            <person name="Kurtzman C.P."/>
            <person name="Blackwell M."/>
            <person name="Grigoriev I.V."/>
            <person name="Jeffries T.W."/>
        </authorList>
    </citation>
    <scope>NUCLEOTIDE SEQUENCE [LARGE SCALE GENOMIC DNA]</scope>
    <source>
        <strain evidence="6">NRRL Y-12698</strain>
    </source>
</reference>
<dbReference type="GeneID" id="30148233"/>
<evidence type="ECO:0000259" key="4">
    <source>
        <dbReference type="PROSITE" id="PS51140"/>
    </source>
</evidence>
<dbReference type="PANTHER" id="PTHR46535:SF1">
    <property type="entry name" value="NEDD4-BINDING PROTEIN 2"/>
    <property type="match status" value="1"/>
</dbReference>